<dbReference type="Proteomes" id="UP001363035">
    <property type="component" value="Unassembled WGS sequence"/>
</dbReference>
<dbReference type="EC" id="2.4.-.-" evidence="1"/>
<comment type="caution">
    <text evidence="1">The sequence shown here is derived from an EMBL/GenBank/DDBJ whole genome shotgun (WGS) entry which is preliminary data.</text>
</comment>
<keyword evidence="1" id="KW-0328">Glycosyltransferase</keyword>
<organism evidence="1 2">
    <name type="scientific">Sphingobacterium tenebrionis</name>
    <dbReference type="NCBI Taxonomy" id="3111775"/>
    <lineage>
        <taxon>Bacteria</taxon>
        <taxon>Pseudomonadati</taxon>
        <taxon>Bacteroidota</taxon>
        <taxon>Sphingobacteriia</taxon>
        <taxon>Sphingobacteriales</taxon>
        <taxon>Sphingobacteriaceae</taxon>
        <taxon>Sphingobacterium</taxon>
    </lineage>
</organism>
<keyword evidence="2" id="KW-1185">Reference proteome</keyword>
<name>A0ABU8I3Y4_9SPHI</name>
<reference evidence="1 2" key="1">
    <citation type="submission" date="2024-01" db="EMBL/GenBank/DDBJ databases">
        <title>Sphingobacterium tenebrionis sp. nov., a novel endophyte isolated from tenebrio molitor intestines.</title>
        <authorList>
            <person name="Zhang C."/>
        </authorList>
    </citation>
    <scope>NUCLEOTIDE SEQUENCE [LARGE SCALE GENOMIC DNA]</scope>
    <source>
        <strain evidence="1 2">PU5-4</strain>
    </source>
</reference>
<sequence length="391" mass="45677">MNRKKVLYFMPDNPMKGHAGNISRCRQMLSFFNERDSMFETDFVSEHIWGDWDQESEIKFHQKYPKLGLELIQRKIKRDNLLGYLFRYKIPNFLHRLFYQNRIDLTTLLMHRTFRKVLSKKKYDIVIISYAQWGTLIKNLPYRAYTINDTHDFISLQKESDLDHPAKSGKNLRDEFRILKTFDCIWTFSVEEQFMFSQVVNNPVKLIPIGYPLFPEQAEQSFRYDLIYVASNNPHNIKGINWFIKEVLPLLKNIRIAVIGKIAQHVVDHPSIHKLGFVDDLEEAYQSSKVSICPMLSGTGIKIKVLESLSMGIPVVTNSYGVTGLVNKINNGCLVSDEPQEFADHIQKLLENEPFRQAIAQQGRELMKSFYNLAQEEKVLMDSLLDPFNKK</sequence>
<accession>A0ABU8I3Y4</accession>
<dbReference type="Pfam" id="PF13692">
    <property type="entry name" value="Glyco_trans_1_4"/>
    <property type="match status" value="1"/>
</dbReference>
<dbReference type="Gene3D" id="3.40.50.2000">
    <property type="entry name" value="Glycogen Phosphorylase B"/>
    <property type="match status" value="2"/>
</dbReference>
<proteinExistence type="predicted"/>
<keyword evidence="1" id="KW-0808">Transferase</keyword>
<gene>
    <name evidence="1" type="ORF">VJ786_03305</name>
</gene>
<dbReference type="GO" id="GO:0016757">
    <property type="term" value="F:glycosyltransferase activity"/>
    <property type="evidence" value="ECO:0007669"/>
    <property type="project" value="UniProtKB-KW"/>
</dbReference>
<dbReference type="PANTHER" id="PTHR46401:SF8">
    <property type="entry name" value="BLL6006 PROTEIN"/>
    <property type="match status" value="1"/>
</dbReference>
<dbReference type="PANTHER" id="PTHR46401">
    <property type="entry name" value="GLYCOSYLTRANSFERASE WBBK-RELATED"/>
    <property type="match status" value="1"/>
</dbReference>
<protein>
    <submittedName>
        <fullName evidence="1">Glycosyltransferase</fullName>
        <ecNumber evidence="1">2.4.-.-</ecNumber>
    </submittedName>
</protein>
<evidence type="ECO:0000313" key="1">
    <source>
        <dbReference type="EMBL" id="MEI5983925.1"/>
    </source>
</evidence>
<dbReference type="EMBL" id="JAYLLN010000004">
    <property type="protein sequence ID" value="MEI5983925.1"/>
    <property type="molecule type" value="Genomic_DNA"/>
</dbReference>
<dbReference type="CDD" id="cd03801">
    <property type="entry name" value="GT4_PimA-like"/>
    <property type="match status" value="1"/>
</dbReference>
<dbReference type="SUPFAM" id="SSF53756">
    <property type="entry name" value="UDP-Glycosyltransferase/glycogen phosphorylase"/>
    <property type="match status" value="1"/>
</dbReference>
<evidence type="ECO:0000313" key="2">
    <source>
        <dbReference type="Proteomes" id="UP001363035"/>
    </source>
</evidence>
<dbReference type="RefSeq" id="WP_099367865.1">
    <property type="nucleotide sequence ID" value="NZ_JAYLLN010000004.1"/>
</dbReference>